<evidence type="ECO:0000313" key="9">
    <source>
        <dbReference type="EMBL" id="MFB5189272.1"/>
    </source>
</evidence>
<dbReference type="PANTHER" id="PTHR31806">
    <property type="entry name" value="PURINE-CYTOSINE PERMEASE FCY2-RELATED"/>
    <property type="match status" value="1"/>
</dbReference>
<feature type="transmembrane region" description="Helical" evidence="8">
    <location>
        <begin position="109"/>
        <end position="134"/>
    </location>
</feature>
<evidence type="ECO:0000313" key="10">
    <source>
        <dbReference type="Proteomes" id="UP001579974"/>
    </source>
</evidence>
<feature type="transmembrane region" description="Helical" evidence="8">
    <location>
        <begin position="63"/>
        <end position="88"/>
    </location>
</feature>
<keyword evidence="3 7" id="KW-0813">Transport</keyword>
<evidence type="ECO:0000256" key="7">
    <source>
        <dbReference type="PIRNR" id="PIRNR002744"/>
    </source>
</evidence>
<dbReference type="PIRSF" id="PIRSF002744">
    <property type="entry name" value="Pur-cyt_permease"/>
    <property type="match status" value="1"/>
</dbReference>
<protein>
    <submittedName>
        <fullName evidence="9">Cytosine permease</fullName>
    </submittedName>
</protein>
<keyword evidence="4 8" id="KW-0812">Transmembrane</keyword>
<proteinExistence type="inferred from homology"/>
<evidence type="ECO:0000256" key="1">
    <source>
        <dbReference type="ARBA" id="ARBA00004141"/>
    </source>
</evidence>
<evidence type="ECO:0000256" key="4">
    <source>
        <dbReference type="ARBA" id="ARBA00022692"/>
    </source>
</evidence>
<feature type="transmembrane region" description="Helical" evidence="8">
    <location>
        <begin position="348"/>
        <end position="369"/>
    </location>
</feature>
<evidence type="ECO:0000256" key="6">
    <source>
        <dbReference type="ARBA" id="ARBA00023136"/>
    </source>
</evidence>
<dbReference type="Gene3D" id="1.10.4160.10">
    <property type="entry name" value="Hydantoin permease"/>
    <property type="match status" value="1"/>
</dbReference>
<feature type="transmembrane region" description="Helical" evidence="8">
    <location>
        <begin position="240"/>
        <end position="263"/>
    </location>
</feature>
<keyword evidence="6 7" id="KW-0472">Membrane</keyword>
<feature type="transmembrane region" description="Helical" evidence="8">
    <location>
        <begin position="283"/>
        <end position="311"/>
    </location>
</feature>
<comment type="subcellular location">
    <subcellularLocation>
        <location evidence="1">Membrane</location>
        <topology evidence="1">Multi-pass membrane protein</topology>
    </subcellularLocation>
</comment>
<evidence type="ECO:0000256" key="2">
    <source>
        <dbReference type="ARBA" id="ARBA00008974"/>
    </source>
</evidence>
<dbReference type="RefSeq" id="WP_275472584.1">
    <property type="nucleotide sequence ID" value="NZ_CP162940.1"/>
</dbReference>
<organism evidence="9 10">
    <name type="scientific">Alicyclobacillus fastidiosus</name>
    <dbReference type="NCBI Taxonomy" id="392011"/>
    <lineage>
        <taxon>Bacteria</taxon>
        <taxon>Bacillati</taxon>
        <taxon>Bacillota</taxon>
        <taxon>Bacilli</taxon>
        <taxon>Bacillales</taxon>
        <taxon>Alicyclobacillaceae</taxon>
        <taxon>Alicyclobacillus</taxon>
    </lineage>
</organism>
<dbReference type="PANTHER" id="PTHR31806:SF1">
    <property type="entry name" value="PURINE-CYTOSINE PERMEASE FCY2-RELATED"/>
    <property type="match status" value="1"/>
</dbReference>
<feature type="transmembrane region" description="Helical" evidence="8">
    <location>
        <begin position="36"/>
        <end position="57"/>
    </location>
</feature>
<dbReference type="EMBL" id="JBDXSU010000002">
    <property type="protein sequence ID" value="MFB5189272.1"/>
    <property type="molecule type" value="Genomic_DNA"/>
</dbReference>
<dbReference type="Proteomes" id="UP001579974">
    <property type="component" value="Unassembled WGS sequence"/>
</dbReference>
<evidence type="ECO:0000256" key="8">
    <source>
        <dbReference type="SAM" id="Phobius"/>
    </source>
</evidence>
<sequence length="465" mass="50908">MEGKEQSYGENDAFVIEPRGIEHIPEDQRYGKVRKLFNVWFASNLHLSVWTIGALGITLGLNFIGALTSILTGTFLGAVVVGLSVAMGPKLGMPQMPQSRASFGYHGNFVPAILSWLNFLGWFTVNNILGGLAMKEALHVPYLVSMLIISLVTIVLALYGHNLIHGFERIMTWVVGLIFLVMTFVMLAHHGQTGAIPHHNSPVVWLTEFTVMFSYAVGWSPYGADYGRYLPQTTRIRGPVWITTFGLFISIAWVSVVGAALAAGFNGAAPITLIGKTMGWFSVVAYVGLALGSMSSNVLNIYSGSLAALTFGLPLKRWTSAILIGGVSIVLSLIFSSEGKAVDFLQNFLLFLVYWVTPWFGVQAVEFYINKRTRIDNVLDFYRPRGPMAGIRWKGLGSFIIGFVVSIPFMASAIYTGPIGHALKGADISYFVSGIVAGGLYYLFTISERRSRRASLHLARPTVDQ</sequence>
<dbReference type="Pfam" id="PF02133">
    <property type="entry name" value="Transp_cyt_pur"/>
    <property type="match status" value="1"/>
</dbReference>
<feature type="transmembrane region" description="Helical" evidence="8">
    <location>
        <begin position="318"/>
        <end position="336"/>
    </location>
</feature>
<feature type="transmembrane region" description="Helical" evidence="8">
    <location>
        <begin position="202"/>
        <end position="219"/>
    </location>
</feature>
<feature type="transmembrane region" description="Helical" evidence="8">
    <location>
        <begin position="428"/>
        <end position="444"/>
    </location>
</feature>
<gene>
    <name evidence="9" type="ORF">KKP3000_002273</name>
</gene>
<name>A0ABV5ACC3_9BACL</name>
<accession>A0ABV5ACC3</accession>
<reference evidence="9 10" key="1">
    <citation type="journal article" date="2024" name="Int. J. Mol. Sci.">
        <title>Exploration of Alicyclobacillus spp. Genome in Search of Antibiotic Resistance.</title>
        <authorList>
            <person name="Bucka-Kolendo J."/>
            <person name="Kiousi D.E."/>
            <person name="Dekowska A."/>
            <person name="Mikolajczuk-Szczyrba A."/>
            <person name="Karadedos D.M."/>
            <person name="Michael P."/>
            <person name="Galanis A."/>
            <person name="Sokolowska B."/>
        </authorList>
    </citation>
    <scope>NUCLEOTIDE SEQUENCE [LARGE SCALE GENOMIC DNA]</scope>
    <source>
        <strain evidence="9 10">KKP 3000</strain>
    </source>
</reference>
<comment type="caution">
    <text evidence="9">The sequence shown here is derived from an EMBL/GenBank/DDBJ whole genome shotgun (WGS) entry which is preliminary data.</text>
</comment>
<evidence type="ECO:0000256" key="5">
    <source>
        <dbReference type="ARBA" id="ARBA00022989"/>
    </source>
</evidence>
<feature type="transmembrane region" description="Helical" evidence="8">
    <location>
        <begin position="140"/>
        <end position="159"/>
    </location>
</feature>
<comment type="similarity">
    <text evidence="2 7">Belongs to the purine-cytosine permease (2.A.39) family.</text>
</comment>
<keyword evidence="10" id="KW-1185">Reference proteome</keyword>
<evidence type="ECO:0000256" key="3">
    <source>
        <dbReference type="ARBA" id="ARBA00022448"/>
    </source>
</evidence>
<keyword evidence="5 8" id="KW-1133">Transmembrane helix</keyword>
<dbReference type="InterPro" id="IPR026030">
    <property type="entry name" value="Pur-cyt_permease_Fcy2/21/22"/>
</dbReference>
<feature type="transmembrane region" description="Helical" evidence="8">
    <location>
        <begin position="171"/>
        <end position="190"/>
    </location>
</feature>
<dbReference type="InterPro" id="IPR001248">
    <property type="entry name" value="Pur-cyt_permease"/>
</dbReference>
<feature type="transmembrane region" description="Helical" evidence="8">
    <location>
        <begin position="395"/>
        <end position="416"/>
    </location>
</feature>